<organism evidence="2">
    <name type="scientific">marine sediment metagenome</name>
    <dbReference type="NCBI Taxonomy" id="412755"/>
    <lineage>
        <taxon>unclassified sequences</taxon>
        <taxon>metagenomes</taxon>
        <taxon>ecological metagenomes</taxon>
    </lineage>
</organism>
<keyword evidence="1" id="KW-0472">Membrane</keyword>
<reference evidence="2" key="1">
    <citation type="journal article" date="2014" name="Front. Microbiol.">
        <title>High frequency of phylogenetically diverse reductive dehalogenase-homologous genes in deep subseafloor sedimentary metagenomes.</title>
        <authorList>
            <person name="Kawai M."/>
            <person name="Futagami T."/>
            <person name="Toyoda A."/>
            <person name="Takaki Y."/>
            <person name="Nishi S."/>
            <person name="Hori S."/>
            <person name="Arai W."/>
            <person name="Tsubouchi T."/>
            <person name="Morono Y."/>
            <person name="Uchiyama I."/>
            <person name="Ito T."/>
            <person name="Fujiyama A."/>
            <person name="Inagaki F."/>
            <person name="Takami H."/>
        </authorList>
    </citation>
    <scope>NUCLEOTIDE SEQUENCE</scope>
    <source>
        <strain evidence="2">Expedition CK06-06</strain>
    </source>
</reference>
<protein>
    <submittedName>
        <fullName evidence="2">Uncharacterized protein</fullName>
    </submittedName>
</protein>
<feature type="non-terminal residue" evidence="2">
    <location>
        <position position="1"/>
    </location>
</feature>
<evidence type="ECO:0000256" key="1">
    <source>
        <dbReference type="SAM" id="Phobius"/>
    </source>
</evidence>
<feature type="transmembrane region" description="Helical" evidence="1">
    <location>
        <begin position="69"/>
        <end position="88"/>
    </location>
</feature>
<name>X1GX91_9ZZZZ</name>
<keyword evidence="1" id="KW-0812">Transmembrane</keyword>
<comment type="caution">
    <text evidence="2">The sequence shown here is derived from an EMBL/GenBank/DDBJ whole genome shotgun (WGS) entry which is preliminary data.</text>
</comment>
<dbReference type="EMBL" id="BARU01008935">
    <property type="protein sequence ID" value="GAH46249.1"/>
    <property type="molecule type" value="Genomic_DNA"/>
</dbReference>
<dbReference type="AlphaFoldDB" id="X1GX91"/>
<gene>
    <name evidence="2" type="ORF">S03H2_17340</name>
</gene>
<keyword evidence="1" id="KW-1133">Transmembrane helix</keyword>
<accession>X1GX91</accession>
<sequence>NPVVVTSGVDQGISITDGNRIVVDKLSVNGFNLGSINVYGKDESILSDSTLKGSIQFEVLFGHPSQSSLYYMPLIVMVGVGGVILFLLKFKKRDTS</sequence>
<evidence type="ECO:0000313" key="2">
    <source>
        <dbReference type="EMBL" id="GAH46249.1"/>
    </source>
</evidence>
<proteinExistence type="predicted"/>